<reference evidence="8" key="1">
    <citation type="submission" date="2016-11" db="EMBL/GenBank/DDBJ databases">
        <authorList>
            <person name="Varghese N."/>
            <person name="Submissions S."/>
        </authorList>
    </citation>
    <scope>NUCLEOTIDE SEQUENCE [LARGE SCALE GENOMIC DNA]</scope>
    <source>
        <strain evidence="8">DSM 3071</strain>
    </source>
</reference>
<dbReference type="GO" id="GO:0005886">
    <property type="term" value="C:plasma membrane"/>
    <property type="evidence" value="ECO:0007669"/>
    <property type="project" value="UniProtKB-SubCell"/>
</dbReference>
<dbReference type="PANTHER" id="PTHR32196">
    <property type="entry name" value="ABC TRANSPORTER PERMEASE PROTEIN YPHD-RELATED-RELATED"/>
    <property type="match status" value="1"/>
</dbReference>
<dbReference type="EMBL" id="FQXK01000015">
    <property type="protein sequence ID" value="SHI18358.1"/>
    <property type="molecule type" value="Genomic_DNA"/>
</dbReference>
<protein>
    <submittedName>
        <fullName evidence="7">Simple sugar transport system permease protein</fullName>
    </submittedName>
</protein>
<dbReference type="Proteomes" id="UP000184278">
    <property type="component" value="Unassembled WGS sequence"/>
</dbReference>
<keyword evidence="7" id="KW-0813">Transport</keyword>
<evidence type="ECO:0000256" key="6">
    <source>
        <dbReference type="SAM" id="Phobius"/>
    </source>
</evidence>
<dbReference type="CDD" id="cd06579">
    <property type="entry name" value="TM_PBP1_transp_AraH_like"/>
    <property type="match status" value="1"/>
</dbReference>
<dbReference type="InterPro" id="IPR001851">
    <property type="entry name" value="ABC_transp_permease"/>
</dbReference>
<evidence type="ECO:0000256" key="2">
    <source>
        <dbReference type="ARBA" id="ARBA00022475"/>
    </source>
</evidence>
<keyword evidence="3 6" id="KW-0812">Transmembrane</keyword>
<feature type="transmembrane region" description="Helical" evidence="6">
    <location>
        <begin position="334"/>
        <end position="352"/>
    </location>
</feature>
<dbReference type="PANTHER" id="PTHR32196:SF19">
    <property type="entry name" value="GALACTOFURANOSE TRANSPORTER PERMEASE PROTEIN YTFT"/>
    <property type="match status" value="1"/>
</dbReference>
<dbReference type="STRING" id="1121131.SAMN02745229_01910"/>
<keyword evidence="2" id="KW-1003">Cell membrane</keyword>
<dbReference type="AlphaFoldDB" id="A0A1M5Z2L8"/>
<feature type="transmembrane region" description="Helical" evidence="6">
    <location>
        <begin position="124"/>
        <end position="150"/>
    </location>
</feature>
<evidence type="ECO:0000256" key="1">
    <source>
        <dbReference type="ARBA" id="ARBA00004651"/>
    </source>
</evidence>
<evidence type="ECO:0000313" key="8">
    <source>
        <dbReference type="Proteomes" id="UP000184278"/>
    </source>
</evidence>
<proteinExistence type="predicted"/>
<keyword evidence="7" id="KW-0762">Sugar transport</keyword>
<dbReference type="OrthoDB" id="9784538at2"/>
<feature type="transmembrane region" description="Helical" evidence="6">
    <location>
        <begin position="77"/>
        <end position="94"/>
    </location>
</feature>
<feature type="transmembrane region" description="Helical" evidence="6">
    <location>
        <begin position="302"/>
        <end position="322"/>
    </location>
</feature>
<dbReference type="GeneID" id="89508829"/>
<evidence type="ECO:0000256" key="5">
    <source>
        <dbReference type="ARBA" id="ARBA00023136"/>
    </source>
</evidence>
<sequence length="364" mass="38084">MSNEKKTKESFLARIRKSPLFLPIIALILVMAVNIIHDAATGANPFGFFIIRLQNTTSNGTILYGRIIDILNRGSEAAILALGMTLVVSSSAGTDISVGSVMSLSASFCCMLLAGYGVSSTNELAVPLFVGILGGLLMGCLCGCFNGFLVAHLHIQPMVATLILYSAARAIGLLLCNDLIVYIRNGSYGIFGSFLGPIPTPVIITAICVCVLSIVLKKTALGLYIQSVGINSKASRIAGLNSKRIIFLTYVICGLFAGIAGIVNSSRITSADSNNIGLYLEMDAILAVALGGNSLGGGKFSLAGSIVGAYTIQAITTTLYALGVSTDQAPVFKAIIVIIIVAIQSPPIKAYLRKRNAAKEVARV</sequence>
<organism evidence="7 8">
    <name type="scientific">Butyrivibrio fibrisolvens DSM 3071</name>
    <dbReference type="NCBI Taxonomy" id="1121131"/>
    <lineage>
        <taxon>Bacteria</taxon>
        <taxon>Bacillati</taxon>
        <taxon>Bacillota</taxon>
        <taxon>Clostridia</taxon>
        <taxon>Lachnospirales</taxon>
        <taxon>Lachnospiraceae</taxon>
        <taxon>Butyrivibrio</taxon>
    </lineage>
</organism>
<name>A0A1M5Z2L8_BUTFI</name>
<feature type="transmembrane region" description="Helical" evidence="6">
    <location>
        <begin position="20"/>
        <end position="37"/>
    </location>
</feature>
<feature type="transmembrane region" description="Helical" evidence="6">
    <location>
        <begin position="203"/>
        <end position="225"/>
    </location>
</feature>
<dbReference type="GO" id="GO:0022857">
    <property type="term" value="F:transmembrane transporter activity"/>
    <property type="evidence" value="ECO:0007669"/>
    <property type="project" value="InterPro"/>
</dbReference>
<gene>
    <name evidence="7" type="ORF">SAMN02745229_01910</name>
</gene>
<accession>A0A1M5Z2L8</accession>
<evidence type="ECO:0000256" key="3">
    <source>
        <dbReference type="ARBA" id="ARBA00022692"/>
    </source>
</evidence>
<keyword evidence="8" id="KW-1185">Reference proteome</keyword>
<feature type="transmembrane region" description="Helical" evidence="6">
    <location>
        <begin position="245"/>
        <end position="264"/>
    </location>
</feature>
<feature type="transmembrane region" description="Helical" evidence="6">
    <location>
        <begin position="101"/>
        <end position="118"/>
    </location>
</feature>
<keyword evidence="5 6" id="KW-0472">Membrane</keyword>
<dbReference type="RefSeq" id="WP_073387291.1">
    <property type="nucleotide sequence ID" value="NZ_FQXK01000015.1"/>
</dbReference>
<dbReference type="Pfam" id="PF02653">
    <property type="entry name" value="BPD_transp_2"/>
    <property type="match status" value="1"/>
</dbReference>
<evidence type="ECO:0000256" key="4">
    <source>
        <dbReference type="ARBA" id="ARBA00022989"/>
    </source>
</evidence>
<keyword evidence="4 6" id="KW-1133">Transmembrane helix</keyword>
<comment type="subcellular location">
    <subcellularLocation>
        <location evidence="1">Cell membrane</location>
        <topology evidence="1">Multi-pass membrane protein</topology>
    </subcellularLocation>
</comment>
<evidence type="ECO:0000313" key="7">
    <source>
        <dbReference type="EMBL" id="SHI18358.1"/>
    </source>
</evidence>
<feature type="transmembrane region" description="Helical" evidence="6">
    <location>
        <begin position="162"/>
        <end position="183"/>
    </location>
</feature>
<feature type="transmembrane region" description="Helical" evidence="6">
    <location>
        <begin position="276"/>
        <end position="295"/>
    </location>
</feature>